<dbReference type="Gene3D" id="3.20.20.380">
    <property type="entry name" value="Copper homeostasis (CutC) domain"/>
    <property type="match status" value="1"/>
</dbReference>
<evidence type="ECO:0000313" key="3">
    <source>
        <dbReference type="EMBL" id="RFU18452.1"/>
    </source>
</evidence>
<dbReference type="Proteomes" id="UP000264702">
    <property type="component" value="Unassembled WGS sequence"/>
</dbReference>
<dbReference type="EMBL" id="QVQT01000001">
    <property type="protein sequence ID" value="RFU18452.1"/>
    <property type="molecule type" value="Genomic_DNA"/>
</dbReference>
<name>A0A372IU39_9BACT</name>
<organism evidence="3 4">
    <name type="scientific">Paracidobacterium acidisoli</name>
    <dbReference type="NCBI Taxonomy" id="2303751"/>
    <lineage>
        <taxon>Bacteria</taxon>
        <taxon>Pseudomonadati</taxon>
        <taxon>Acidobacteriota</taxon>
        <taxon>Terriglobia</taxon>
        <taxon>Terriglobales</taxon>
        <taxon>Acidobacteriaceae</taxon>
        <taxon>Paracidobacterium</taxon>
    </lineage>
</organism>
<sequence>MSSLPLLEICLESVESAVAAERGGAQRVELCANLLEGGTTPSAGTIRAARERLTIGISVMVRPRGGDFLYSDAEFDAMRHDITMAKELGADGIVLGLLKPDGTVDVKRTRVLAALAAPLPVTFHRAIDVTRDLPEALEAVIAAGAARVLTSGGKSSVADAIPVVRSMTEQAGDRIRVMPGCGITLANILDIARGTGAQELHIALDEPVESGMNYRKPGIPMGGVADREFVTFTTAEASVRDVMKRLETLRSSVAV</sequence>
<dbReference type="FunFam" id="3.20.20.380:FF:000001">
    <property type="entry name" value="Copper homeostasis protein CutC"/>
    <property type="match status" value="1"/>
</dbReference>
<evidence type="ECO:0000256" key="1">
    <source>
        <dbReference type="ARBA" id="ARBA00007768"/>
    </source>
</evidence>
<dbReference type="OrthoDB" id="9815677at2"/>
<dbReference type="InterPro" id="IPR036822">
    <property type="entry name" value="CutC-like_dom_sf"/>
</dbReference>
<comment type="similarity">
    <text evidence="1 2">Belongs to the CutC family.</text>
</comment>
<evidence type="ECO:0000313" key="4">
    <source>
        <dbReference type="Proteomes" id="UP000264702"/>
    </source>
</evidence>
<dbReference type="HAMAP" id="MF_00795">
    <property type="entry name" value="CutC"/>
    <property type="match status" value="1"/>
</dbReference>
<evidence type="ECO:0000256" key="2">
    <source>
        <dbReference type="HAMAP-Rule" id="MF_00795"/>
    </source>
</evidence>
<keyword evidence="2" id="KW-0963">Cytoplasm</keyword>
<dbReference type="Pfam" id="PF03932">
    <property type="entry name" value="CutC"/>
    <property type="match status" value="1"/>
</dbReference>
<dbReference type="RefSeq" id="WP_117297747.1">
    <property type="nucleotide sequence ID" value="NZ_QVQT02000001.1"/>
</dbReference>
<gene>
    <name evidence="2" type="primary">cutC</name>
    <name evidence="3" type="ORF">D0Y96_02525</name>
</gene>
<accession>A0A372IU39</accession>
<dbReference type="GO" id="GO:0005737">
    <property type="term" value="C:cytoplasm"/>
    <property type="evidence" value="ECO:0007669"/>
    <property type="project" value="UniProtKB-SubCell"/>
</dbReference>
<keyword evidence="4" id="KW-1185">Reference proteome</keyword>
<comment type="subcellular location">
    <subcellularLocation>
        <location evidence="2">Cytoplasm</location>
    </subcellularLocation>
</comment>
<dbReference type="PANTHER" id="PTHR12598">
    <property type="entry name" value="COPPER HOMEOSTASIS PROTEIN CUTC"/>
    <property type="match status" value="1"/>
</dbReference>
<reference evidence="3 4" key="1">
    <citation type="submission" date="2018-08" db="EMBL/GenBank/DDBJ databases">
        <title>Acidipila sp. 4G-K13, an acidobacterium isolated from forest soil.</title>
        <authorList>
            <person name="Gao Z.-H."/>
            <person name="Qiu L.-H."/>
        </authorList>
    </citation>
    <scope>NUCLEOTIDE SEQUENCE [LARGE SCALE GENOMIC DNA]</scope>
    <source>
        <strain evidence="3 4">4G-K13</strain>
    </source>
</reference>
<dbReference type="GO" id="GO:0005507">
    <property type="term" value="F:copper ion binding"/>
    <property type="evidence" value="ECO:0007669"/>
    <property type="project" value="TreeGrafter"/>
</dbReference>
<dbReference type="PANTHER" id="PTHR12598:SF0">
    <property type="entry name" value="COPPER HOMEOSTASIS PROTEIN CUTC HOMOLOG"/>
    <property type="match status" value="1"/>
</dbReference>
<dbReference type="CDD" id="cd00945">
    <property type="entry name" value="Aldolase_Class_I"/>
    <property type="match status" value="1"/>
</dbReference>
<comment type="caution">
    <text evidence="2">Once thought to be involved in copper homeostasis, experiments in E.coli have shown this is not the case.</text>
</comment>
<proteinExistence type="inferred from homology"/>
<dbReference type="SUPFAM" id="SSF110395">
    <property type="entry name" value="CutC-like"/>
    <property type="match status" value="1"/>
</dbReference>
<comment type="caution">
    <text evidence="3">The sequence shown here is derived from an EMBL/GenBank/DDBJ whole genome shotgun (WGS) entry which is preliminary data.</text>
</comment>
<protein>
    <recommendedName>
        <fullName evidence="2">PF03932 family protein CutC</fullName>
    </recommendedName>
</protein>
<dbReference type="AlphaFoldDB" id="A0A372IU39"/>
<dbReference type="InterPro" id="IPR005627">
    <property type="entry name" value="CutC-like"/>
</dbReference>